<proteinExistence type="predicted"/>
<reference evidence="1 2" key="1">
    <citation type="submission" date="2018-09" db="EMBL/GenBank/DDBJ databases">
        <authorList>
            <person name="Rimple P.A."/>
            <person name="Stoner T.H."/>
            <person name="Garlena R.A."/>
            <person name="Russell D.A."/>
            <person name="Pope W.H."/>
            <person name="Jacobs-Sera D."/>
            <person name="Hatfull G.F."/>
        </authorList>
    </citation>
    <scope>NUCLEOTIDE SEQUENCE [LARGE SCALE GENOMIC DNA]</scope>
</reference>
<protein>
    <submittedName>
        <fullName evidence="1">Uncharacterized protein</fullName>
    </submittedName>
</protein>
<dbReference type="GeneID" id="77932126"/>
<dbReference type="EMBL" id="MH910041">
    <property type="protein sequence ID" value="AYR01561.1"/>
    <property type="molecule type" value="Genomic_DNA"/>
</dbReference>
<dbReference type="Proteomes" id="UP000272407">
    <property type="component" value="Segment"/>
</dbReference>
<sequence>MSELNSPGKFRGVAAAGLNDWVAAQDADGFPMDGDADLRDAAPQPETFYCPAQTFAGRRYIDPEPSEYCESEVENEGDYCPKHEEQDDYNPWGTTDEKWILEP</sequence>
<accession>A0A3G3M5A2</accession>
<organism evidence="1 2">
    <name type="scientific">Arthrobacter phage Seahorse</name>
    <dbReference type="NCBI Taxonomy" id="2419611"/>
    <lineage>
        <taxon>Viruses</taxon>
        <taxon>Duplodnaviria</taxon>
        <taxon>Heunggongvirae</taxon>
        <taxon>Uroviricota</taxon>
        <taxon>Caudoviricetes</taxon>
        <taxon>Seamegvirus</taxon>
        <taxon>Seamegvirus seahorse</taxon>
    </lineage>
</organism>
<name>A0A3G3M5A2_9CAUD</name>
<gene>
    <name evidence="1" type="primary">61</name>
    <name evidence="1" type="ORF">PBI_SEAHORSE_61</name>
</gene>
<evidence type="ECO:0000313" key="2">
    <source>
        <dbReference type="Proteomes" id="UP000272407"/>
    </source>
</evidence>
<dbReference type="RefSeq" id="YP_010656247.1">
    <property type="nucleotide sequence ID" value="NC_070836.1"/>
</dbReference>
<keyword evidence="2" id="KW-1185">Reference proteome</keyword>
<evidence type="ECO:0000313" key="1">
    <source>
        <dbReference type="EMBL" id="AYR01561.1"/>
    </source>
</evidence>
<dbReference type="KEGG" id="vg:77932126"/>